<keyword evidence="2" id="KW-0378">Hydrolase</keyword>
<accession>A0A2C6KMB3</accession>
<keyword evidence="4" id="KW-0732">Signal</keyword>
<dbReference type="Pfam" id="PF00328">
    <property type="entry name" value="His_Phos_2"/>
    <property type="match status" value="1"/>
</dbReference>
<evidence type="ECO:0000256" key="2">
    <source>
        <dbReference type="ARBA" id="ARBA00022801"/>
    </source>
</evidence>
<dbReference type="InterPro" id="IPR033379">
    <property type="entry name" value="Acid_Pase_AS"/>
</dbReference>
<reference evidence="5 6" key="1">
    <citation type="journal article" date="2017" name="Int. J. Parasitol.">
        <title>The genome of the protozoan parasite Cystoisospora suis and a reverse vaccinology approach to identify vaccine candidates.</title>
        <authorList>
            <person name="Palmieri N."/>
            <person name="Shrestha A."/>
            <person name="Ruttkowski B."/>
            <person name="Beck T."/>
            <person name="Vogl C."/>
            <person name="Tomley F."/>
            <person name="Blake D.P."/>
            <person name="Joachim A."/>
        </authorList>
    </citation>
    <scope>NUCLEOTIDE SEQUENCE [LARGE SCALE GENOMIC DNA]</scope>
    <source>
        <strain evidence="5 6">Wien I</strain>
    </source>
</reference>
<dbReference type="SUPFAM" id="SSF53254">
    <property type="entry name" value="Phosphoglycerate mutase-like"/>
    <property type="match status" value="2"/>
</dbReference>
<dbReference type="Proteomes" id="UP000221165">
    <property type="component" value="Unassembled WGS sequence"/>
</dbReference>
<comment type="similarity">
    <text evidence="1">Belongs to the histidine acid phosphatase family.</text>
</comment>
<dbReference type="InterPro" id="IPR000560">
    <property type="entry name" value="His_Pase_clade-2"/>
</dbReference>
<dbReference type="Gene3D" id="3.40.50.1240">
    <property type="entry name" value="Phosphoglycerate mutase-like"/>
    <property type="match status" value="2"/>
</dbReference>
<dbReference type="PANTHER" id="PTHR11567">
    <property type="entry name" value="ACID PHOSPHATASE-RELATED"/>
    <property type="match status" value="1"/>
</dbReference>
<keyword evidence="6" id="KW-1185">Reference proteome</keyword>
<evidence type="ECO:0000313" key="6">
    <source>
        <dbReference type="Proteomes" id="UP000221165"/>
    </source>
</evidence>
<feature type="signal peptide" evidence="4">
    <location>
        <begin position="1"/>
        <end position="22"/>
    </location>
</feature>
<dbReference type="GO" id="GO:0016791">
    <property type="term" value="F:phosphatase activity"/>
    <property type="evidence" value="ECO:0007669"/>
    <property type="project" value="TreeGrafter"/>
</dbReference>
<protein>
    <submittedName>
        <fullName evidence="5">Histidine acid phosphatase superfamily protein</fullName>
    </submittedName>
</protein>
<evidence type="ECO:0000256" key="1">
    <source>
        <dbReference type="ARBA" id="ARBA00005375"/>
    </source>
</evidence>
<dbReference type="VEuPathDB" id="ToxoDB:CSUI_007501"/>
<comment type="caution">
    <text evidence="5">The sequence shown here is derived from an EMBL/GenBank/DDBJ whole genome shotgun (WGS) entry which is preliminary data.</text>
</comment>
<evidence type="ECO:0000256" key="4">
    <source>
        <dbReference type="SAM" id="SignalP"/>
    </source>
</evidence>
<proteinExistence type="inferred from homology"/>
<dbReference type="PROSITE" id="PS00778">
    <property type="entry name" value="HIS_ACID_PHOSPHAT_2"/>
    <property type="match status" value="1"/>
</dbReference>
<dbReference type="InterPro" id="IPR029033">
    <property type="entry name" value="His_PPase_superfam"/>
</dbReference>
<name>A0A2C6KMB3_9APIC</name>
<dbReference type="CDD" id="cd07061">
    <property type="entry name" value="HP_HAP_like"/>
    <property type="match status" value="1"/>
</dbReference>
<dbReference type="PANTHER" id="PTHR11567:SF110">
    <property type="entry name" value="2-PHOSPHOXYLOSE PHOSPHATASE 1"/>
    <property type="match status" value="1"/>
</dbReference>
<evidence type="ECO:0000313" key="5">
    <source>
        <dbReference type="EMBL" id="PHJ18667.1"/>
    </source>
</evidence>
<dbReference type="OrthoDB" id="333185at2759"/>
<dbReference type="EMBL" id="MIGC01003960">
    <property type="protein sequence ID" value="PHJ18667.1"/>
    <property type="molecule type" value="Genomic_DNA"/>
</dbReference>
<dbReference type="GeneID" id="94430857"/>
<dbReference type="InterPro" id="IPR050645">
    <property type="entry name" value="Histidine_acid_phosphatase"/>
</dbReference>
<gene>
    <name evidence="5" type="ORF">CSUI_007501</name>
</gene>
<dbReference type="AlphaFoldDB" id="A0A2C6KMB3"/>
<organism evidence="5 6">
    <name type="scientific">Cystoisospora suis</name>
    <dbReference type="NCBI Taxonomy" id="483139"/>
    <lineage>
        <taxon>Eukaryota</taxon>
        <taxon>Sar</taxon>
        <taxon>Alveolata</taxon>
        <taxon>Apicomplexa</taxon>
        <taxon>Conoidasida</taxon>
        <taxon>Coccidia</taxon>
        <taxon>Eucoccidiorida</taxon>
        <taxon>Eimeriorina</taxon>
        <taxon>Sarcocystidae</taxon>
        <taxon>Cystoisospora</taxon>
    </lineage>
</organism>
<evidence type="ECO:0000256" key="3">
    <source>
        <dbReference type="SAM" id="MobiDB-lite"/>
    </source>
</evidence>
<dbReference type="RefSeq" id="XP_067920373.1">
    <property type="nucleotide sequence ID" value="XM_068067646.1"/>
</dbReference>
<feature type="region of interest" description="Disordered" evidence="3">
    <location>
        <begin position="207"/>
        <end position="231"/>
    </location>
</feature>
<feature type="chain" id="PRO_5012157536" evidence="4">
    <location>
        <begin position="23"/>
        <end position="638"/>
    </location>
</feature>
<sequence length="638" mass="69325">MHTPYNTVLFLAALGCLATADGGSPSPRTCWLNPVGTAPSYPVADTISPAAPPALPSDSSLFDFLFVLQRHGARAPLKDTGIFPVSGTAIHGGQLTPQGAHELHVSGEEVREYLVNSVSETCRIRENQNAGYPDSACGVGSLSPDRVFVRATAVPRTHWSALAFLEGFYKLPYGCVVSIEDLSRETGRAHPTHKCVRLAVSLDVQEKYDSEGEDASTGPVEPSGSGFLPRSEADVGSTSLRVGGANNTAGSPGTICVHAPHLRRDGIAAGMTEASSTAELRRELAAAAGRDADWIPTSERTRRALAVVSEVFPETEKLGAFQWVLWDRFLAERAAAPEGTMTPSMRRLYEWVAGRQPLVSEKETEGAYGELQARTPAASFDRAGAPEVEPSVEDTYKALLSDIEHMYYVGFRFRYGTPDYSFFSASGLILLANGMLRVKAYRRLEDVESLRRILVLLGGFNELLGYDEATADTTDSLERALETLERRVKELEMMLFSGHDSIIMSFLASIGVFEEGLLPYASKVYIELTSAPATNGLDVGGISTAREQYTPQSSLADVESGWWPETSHSVRLLLGRPGQAMRVLALPFCTDSEKPGGACPLAVWLRHTYARIDGFALHQRASFFKHLWKAINAKPYSV</sequence>